<comment type="caution">
    <text evidence="2">The sequence shown here is derived from an EMBL/GenBank/DDBJ whole genome shotgun (WGS) entry which is preliminary data.</text>
</comment>
<dbReference type="RefSeq" id="WP_179547297.1">
    <property type="nucleotide sequence ID" value="NZ_JACCBM010000001.1"/>
</dbReference>
<dbReference type="AlphaFoldDB" id="A0A852SMR2"/>
<evidence type="ECO:0000256" key="1">
    <source>
        <dbReference type="SAM" id="SignalP"/>
    </source>
</evidence>
<evidence type="ECO:0008006" key="4">
    <source>
        <dbReference type="Google" id="ProtNLM"/>
    </source>
</evidence>
<protein>
    <recommendedName>
        <fullName evidence="4">DUF11 domain-containing protein</fullName>
    </recommendedName>
</protein>
<gene>
    <name evidence="2" type="ORF">BJ984_001251</name>
</gene>
<organism evidence="2 3">
    <name type="scientific">Herbiconiux flava</name>
    <dbReference type="NCBI Taxonomy" id="881268"/>
    <lineage>
        <taxon>Bacteria</taxon>
        <taxon>Bacillati</taxon>
        <taxon>Actinomycetota</taxon>
        <taxon>Actinomycetes</taxon>
        <taxon>Micrococcales</taxon>
        <taxon>Microbacteriaceae</taxon>
        <taxon>Herbiconiux</taxon>
    </lineage>
</organism>
<sequence>MLVATALAGGAVLLGTVASGSTFALLNSSATSPGAVVRSGTAELGVSTALSLATTPLYPGATVSGSAVVTNSGQVPLSVRVAGLALTGTATTFSSALTVHVSAISSGSCPAVPTAWQGTFASSTPTDLAVRVVPGGTARVCVGVTLPASAPASAAGAAPAAFTLSIDGRQVA</sequence>
<feature type="chain" id="PRO_5038713557" description="DUF11 domain-containing protein" evidence="1">
    <location>
        <begin position="25"/>
        <end position="172"/>
    </location>
</feature>
<dbReference type="EMBL" id="JACCBM010000001">
    <property type="protein sequence ID" value="NYD70093.1"/>
    <property type="molecule type" value="Genomic_DNA"/>
</dbReference>
<feature type="signal peptide" evidence="1">
    <location>
        <begin position="1"/>
        <end position="24"/>
    </location>
</feature>
<keyword evidence="1" id="KW-0732">Signal</keyword>
<accession>A0A852SMR2</accession>
<name>A0A852SMR2_9MICO</name>
<keyword evidence="3" id="KW-1185">Reference proteome</keyword>
<evidence type="ECO:0000313" key="2">
    <source>
        <dbReference type="EMBL" id="NYD70093.1"/>
    </source>
</evidence>
<reference evidence="2 3" key="1">
    <citation type="submission" date="2020-07" db="EMBL/GenBank/DDBJ databases">
        <title>Sequencing the genomes of 1000 actinobacteria strains.</title>
        <authorList>
            <person name="Klenk H.-P."/>
        </authorList>
    </citation>
    <scope>NUCLEOTIDE SEQUENCE [LARGE SCALE GENOMIC DNA]</scope>
    <source>
        <strain evidence="2 3">DSM 26474</strain>
    </source>
</reference>
<proteinExistence type="predicted"/>
<dbReference type="Proteomes" id="UP000549913">
    <property type="component" value="Unassembled WGS sequence"/>
</dbReference>
<evidence type="ECO:0000313" key="3">
    <source>
        <dbReference type="Proteomes" id="UP000549913"/>
    </source>
</evidence>